<feature type="binding site" evidence="6">
    <location>
        <position position="65"/>
    </location>
    <ligand>
        <name>Mg(2+)</name>
        <dbReference type="ChEBI" id="CHEBI:18420"/>
    </ligand>
</feature>
<dbReference type="InterPro" id="IPR007581">
    <property type="entry name" value="Endonuclease-V"/>
</dbReference>
<keyword evidence="6" id="KW-0460">Magnesium</keyword>
<keyword evidence="6" id="KW-0234">DNA repair</keyword>
<keyword evidence="5 6" id="KW-0378">Hydrolase</keyword>
<dbReference type="Proteomes" id="UP001183226">
    <property type="component" value="Unassembled WGS sequence"/>
</dbReference>
<dbReference type="HAMAP" id="MF_00801">
    <property type="entry name" value="Endonuclease_5"/>
    <property type="match status" value="1"/>
</dbReference>
<name>A0ABU2KU59_9ACTN</name>
<evidence type="ECO:0000313" key="9">
    <source>
        <dbReference type="Proteomes" id="UP001183226"/>
    </source>
</evidence>
<evidence type="ECO:0000256" key="7">
    <source>
        <dbReference type="SAM" id="MobiDB-lite"/>
    </source>
</evidence>
<dbReference type="Pfam" id="PF04493">
    <property type="entry name" value="Endonuclease_5"/>
    <property type="match status" value="1"/>
</dbReference>
<keyword evidence="6" id="KW-0227">DNA damage</keyword>
<feature type="compositionally biased region" description="Gly residues" evidence="7">
    <location>
        <begin position="1"/>
        <end position="12"/>
    </location>
</feature>
<gene>
    <name evidence="6" type="primary">nfi</name>
    <name evidence="8" type="ORF">RM446_11445</name>
</gene>
<dbReference type="GO" id="GO:0004519">
    <property type="term" value="F:endonuclease activity"/>
    <property type="evidence" value="ECO:0007669"/>
    <property type="project" value="UniProtKB-KW"/>
</dbReference>
<protein>
    <recommendedName>
        <fullName evidence="6">Endonuclease V</fullName>
        <ecNumber evidence="6">3.1.21.7</ecNumber>
    </recommendedName>
    <alternativeName>
        <fullName evidence="6">Deoxyinosine 3'endonuclease</fullName>
    </alternativeName>
    <alternativeName>
        <fullName evidence="6">Deoxyribonuclease V</fullName>
        <shortName evidence="6">DNase V</shortName>
    </alternativeName>
</protein>
<keyword evidence="2 6" id="KW-0963">Cytoplasm</keyword>
<keyword evidence="9" id="KW-1185">Reference proteome</keyword>
<comment type="similarity">
    <text evidence="6">Belongs to the endonuclease V family.</text>
</comment>
<comment type="catalytic activity">
    <reaction evidence="6">
        <text>Endonucleolytic cleavage at apurinic or apyrimidinic sites to products with a 5'-phosphate.</text>
        <dbReference type="EC" id="3.1.21.7"/>
    </reaction>
</comment>
<keyword evidence="4 6" id="KW-0255">Endonuclease</keyword>
<sequence length="246" mass="25781">MDEGTCGGGTGGQAAAAGVDGPGPPGLRERPRDADEARALQERSAPLVRHDAIDAGAVSLVAGLDVAYSADDDRLAAAAVVLAAPEWEVVDSATAVSRPRFPYVPGLFAFREAPALLEAVAQLGTRPDVLVCDGFGLAHPRRFGLACHVGVALDRPVLGVGKTPFVGRAEEPGRERGAWSPLVDDGEVVGRCLRTRTGVKPVYVSVGHRVDLASAAALTLRMAPRYRLPEPVRQADRLCRERLAAA</sequence>
<comment type="caution">
    <text evidence="8">The sequence shown here is derived from an EMBL/GenBank/DDBJ whole genome shotgun (WGS) entry which is preliminary data.</text>
</comment>
<feature type="site" description="Interaction with target DNA" evidence="6">
    <location>
        <position position="103"/>
    </location>
</feature>
<dbReference type="EMBL" id="JAVREK010000010">
    <property type="protein sequence ID" value="MDT0302726.1"/>
    <property type="molecule type" value="Genomic_DNA"/>
</dbReference>
<keyword evidence="3 6" id="KW-0540">Nuclease</keyword>
<dbReference type="PANTHER" id="PTHR28511">
    <property type="entry name" value="ENDONUCLEASE V"/>
    <property type="match status" value="1"/>
</dbReference>
<keyword evidence="6" id="KW-0479">Metal-binding</keyword>
<comment type="cofactor">
    <cofactor evidence="6">
        <name>Mg(2+)</name>
        <dbReference type="ChEBI" id="CHEBI:18420"/>
    </cofactor>
</comment>
<accession>A0ABU2KU59</accession>
<feature type="binding site" evidence="6">
    <location>
        <position position="133"/>
    </location>
    <ligand>
        <name>Mg(2+)</name>
        <dbReference type="ChEBI" id="CHEBI:18420"/>
    </ligand>
</feature>
<comment type="subcellular location">
    <subcellularLocation>
        <location evidence="1 6">Cytoplasm</location>
    </subcellularLocation>
</comment>
<reference evidence="9" key="1">
    <citation type="submission" date="2023-07" db="EMBL/GenBank/DDBJ databases">
        <title>30 novel species of actinomycetes from the DSMZ collection.</title>
        <authorList>
            <person name="Nouioui I."/>
        </authorList>
    </citation>
    <scope>NUCLEOTIDE SEQUENCE [LARGE SCALE GENOMIC DNA]</scope>
    <source>
        <strain evidence="9">DSM 45055</strain>
    </source>
</reference>
<evidence type="ECO:0000313" key="8">
    <source>
        <dbReference type="EMBL" id="MDT0302726.1"/>
    </source>
</evidence>
<evidence type="ECO:0000256" key="5">
    <source>
        <dbReference type="ARBA" id="ARBA00022801"/>
    </source>
</evidence>
<evidence type="ECO:0000256" key="2">
    <source>
        <dbReference type="ARBA" id="ARBA00022490"/>
    </source>
</evidence>
<dbReference type="RefSeq" id="WP_311545209.1">
    <property type="nucleotide sequence ID" value="NZ_JAVREK010000010.1"/>
</dbReference>
<evidence type="ECO:0000256" key="4">
    <source>
        <dbReference type="ARBA" id="ARBA00022759"/>
    </source>
</evidence>
<dbReference type="EC" id="3.1.21.7" evidence="6"/>
<evidence type="ECO:0000256" key="6">
    <source>
        <dbReference type="HAMAP-Rule" id="MF_00801"/>
    </source>
</evidence>
<proteinExistence type="inferred from homology"/>
<dbReference type="PANTHER" id="PTHR28511:SF1">
    <property type="entry name" value="ENDONUCLEASE V"/>
    <property type="match status" value="1"/>
</dbReference>
<feature type="region of interest" description="Disordered" evidence="7">
    <location>
        <begin position="1"/>
        <end position="33"/>
    </location>
</feature>
<evidence type="ECO:0000256" key="1">
    <source>
        <dbReference type="ARBA" id="ARBA00004496"/>
    </source>
</evidence>
<comment type="function">
    <text evidence="6">DNA repair enzyme involved in the repair of deaminated bases. Selectively cleaves double-stranded DNA at the second phosphodiester bond 3' to a deoxyinosine leaving behind the intact lesion on the nicked DNA.</text>
</comment>
<evidence type="ECO:0000256" key="3">
    <source>
        <dbReference type="ARBA" id="ARBA00022722"/>
    </source>
</evidence>
<organism evidence="8 9">
    <name type="scientific">Streptomonospora wellingtoniae</name>
    <dbReference type="NCBI Taxonomy" id="3075544"/>
    <lineage>
        <taxon>Bacteria</taxon>
        <taxon>Bacillati</taxon>
        <taxon>Actinomycetota</taxon>
        <taxon>Actinomycetes</taxon>
        <taxon>Streptosporangiales</taxon>
        <taxon>Nocardiopsidaceae</taxon>
        <taxon>Streptomonospora</taxon>
    </lineage>
</organism>
<dbReference type="Gene3D" id="3.30.2170.10">
    <property type="entry name" value="archaeoglobus fulgidus dsm 4304 superfamily"/>
    <property type="match status" value="1"/>
</dbReference>
<dbReference type="CDD" id="cd06559">
    <property type="entry name" value="Endonuclease_V"/>
    <property type="match status" value="1"/>
</dbReference>